<feature type="domain" description="HTH tetR-type" evidence="3">
    <location>
        <begin position="13"/>
        <end position="73"/>
    </location>
</feature>
<evidence type="ECO:0000313" key="4">
    <source>
        <dbReference type="EMBL" id="KNF07965.1"/>
    </source>
</evidence>
<dbReference type="PRINTS" id="PR00455">
    <property type="entry name" value="HTHTETR"/>
</dbReference>
<dbReference type="STRING" id="1503.CLPU_10c00190"/>
<dbReference type="OrthoDB" id="9812484at2"/>
<dbReference type="Gene3D" id="1.10.357.10">
    <property type="entry name" value="Tetracycline Repressor, domain 2"/>
    <property type="match status" value="1"/>
</dbReference>
<dbReference type="PANTHER" id="PTHR43479:SF11">
    <property type="entry name" value="ACREF_ENVCD OPERON REPRESSOR-RELATED"/>
    <property type="match status" value="1"/>
</dbReference>
<evidence type="ECO:0000259" key="3">
    <source>
        <dbReference type="PROSITE" id="PS50977"/>
    </source>
</evidence>
<organism evidence="4 5">
    <name type="scientific">Gottschalkia purinilytica</name>
    <name type="common">Clostridium purinilyticum</name>
    <dbReference type="NCBI Taxonomy" id="1503"/>
    <lineage>
        <taxon>Bacteria</taxon>
        <taxon>Bacillati</taxon>
        <taxon>Bacillota</taxon>
        <taxon>Tissierellia</taxon>
        <taxon>Tissierellales</taxon>
        <taxon>Gottschalkiaceae</taxon>
        <taxon>Gottschalkia</taxon>
    </lineage>
</organism>
<proteinExistence type="predicted"/>
<dbReference type="InterPro" id="IPR050624">
    <property type="entry name" value="HTH-type_Tx_Regulator"/>
</dbReference>
<feature type="DNA-binding region" description="H-T-H motif" evidence="2">
    <location>
        <begin position="36"/>
        <end position="55"/>
    </location>
</feature>
<gene>
    <name evidence="4" type="ORF">CLPU_10c00190</name>
</gene>
<sequence length="203" mass="23469">MGSKMSKSDVNKKQKEMAIFNSGYELFVNKGFNETAISEISKKAGVAKGTFYLYFKDKNDLLDKIILKKSASVIKKANEKAIKEELSDFTEEVIFFTNEIIDYLEENKLLLKIIHKNLSWGLFRKALTNKEHNKEIEEIYNYLITKLEEYGLGTEDVEKTLFIIIELIGSVCYSSIILKEPSPIEEMKPILFKMIKKLLMKQS</sequence>
<accession>A0A0L0W9J2</accession>
<dbReference type="InterPro" id="IPR001647">
    <property type="entry name" value="HTH_TetR"/>
</dbReference>
<comment type="caution">
    <text evidence="4">The sequence shown here is derived from an EMBL/GenBank/DDBJ whole genome shotgun (WGS) entry which is preliminary data.</text>
</comment>
<keyword evidence="5" id="KW-1185">Reference proteome</keyword>
<dbReference type="InterPro" id="IPR009057">
    <property type="entry name" value="Homeodomain-like_sf"/>
</dbReference>
<dbReference type="PROSITE" id="PS50977">
    <property type="entry name" value="HTH_TETR_2"/>
    <property type="match status" value="1"/>
</dbReference>
<dbReference type="SUPFAM" id="SSF46689">
    <property type="entry name" value="Homeodomain-like"/>
    <property type="match status" value="1"/>
</dbReference>
<reference evidence="5" key="1">
    <citation type="submission" date="2015-07" db="EMBL/GenBank/DDBJ databases">
        <title>Draft genome sequence of the purine-degrading Gottschalkia purinilyticum DSM 1384 (formerly Clostridium purinilyticum).</title>
        <authorList>
            <person name="Poehlein A."/>
            <person name="Schiel-Bengelsdorf B."/>
            <person name="Bengelsdorf F.R."/>
            <person name="Daniel R."/>
            <person name="Duerre P."/>
        </authorList>
    </citation>
    <scope>NUCLEOTIDE SEQUENCE [LARGE SCALE GENOMIC DNA]</scope>
    <source>
        <strain evidence="5">DSM 1384</strain>
    </source>
</reference>
<name>A0A0L0W9J2_GOTPU</name>
<dbReference type="RefSeq" id="WP_050355617.1">
    <property type="nucleotide sequence ID" value="NZ_LGSS01000010.1"/>
</dbReference>
<dbReference type="AlphaFoldDB" id="A0A0L0W9J2"/>
<protein>
    <submittedName>
        <fullName evidence="4">Transcriptional regulator, TetR family</fullName>
    </submittedName>
</protein>
<dbReference type="GO" id="GO:0003677">
    <property type="term" value="F:DNA binding"/>
    <property type="evidence" value="ECO:0007669"/>
    <property type="project" value="UniProtKB-UniRule"/>
</dbReference>
<evidence type="ECO:0000313" key="5">
    <source>
        <dbReference type="Proteomes" id="UP000037267"/>
    </source>
</evidence>
<dbReference type="Proteomes" id="UP000037267">
    <property type="component" value="Unassembled WGS sequence"/>
</dbReference>
<evidence type="ECO:0000256" key="2">
    <source>
        <dbReference type="PROSITE-ProRule" id="PRU00335"/>
    </source>
</evidence>
<dbReference type="EMBL" id="LGSS01000010">
    <property type="protein sequence ID" value="KNF07965.1"/>
    <property type="molecule type" value="Genomic_DNA"/>
</dbReference>
<evidence type="ECO:0000256" key="1">
    <source>
        <dbReference type="ARBA" id="ARBA00023125"/>
    </source>
</evidence>
<dbReference type="PANTHER" id="PTHR43479">
    <property type="entry name" value="ACREF/ENVCD OPERON REPRESSOR-RELATED"/>
    <property type="match status" value="1"/>
</dbReference>
<dbReference type="PATRIC" id="fig|1503.3.peg.18"/>
<keyword evidence="1 2" id="KW-0238">DNA-binding</keyword>
<dbReference type="Pfam" id="PF00440">
    <property type="entry name" value="TetR_N"/>
    <property type="match status" value="1"/>
</dbReference>